<proteinExistence type="predicted"/>
<dbReference type="InterPro" id="IPR011050">
    <property type="entry name" value="Pectin_lyase_fold/virulence"/>
</dbReference>
<dbReference type="EMBL" id="DVNZ01000201">
    <property type="protein sequence ID" value="HIU94775.1"/>
    <property type="molecule type" value="Genomic_DNA"/>
</dbReference>
<dbReference type="AlphaFoldDB" id="A0A9D1N4M0"/>
<organism evidence="1 2">
    <name type="scientific">Candidatus Aphodomorpha intestinavium</name>
    <dbReference type="NCBI Taxonomy" id="2840672"/>
    <lineage>
        <taxon>Bacteria</taxon>
        <taxon>Bacillati</taxon>
        <taxon>Bacillota</taxon>
        <taxon>Clostridia</taxon>
        <taxon>Eubacteriales</taxon>
        <taxon>Candidatus Aphodomorpha</taxon>
    </lineage>
</organism>
<evidence type="ECO:0000313" key="1">
    <source>
        <dbReference type="EMBL" id="HIU94775.1"/>
    </source>
</evidence>
<reference evidence="1" key="2">
    <citation type="journal article" date="2021" name="PeerJ">
        <title>Extensive microbial diversity within the chicken gut microbiome revealed by metagenomics and culture.</title>
        <authorList>
            <person name="Gilroy R."/>
            <person name="Ravi A."/>
            <person name="Getino M."/>
            <person name="Pursley I."/>
            <person name="Horton D.L."/>
            <person name="Alikhan N.F."/>
            <person name="Baker D."/>
            <person name="Gharbi K."/>
            <person name="Hall N."/>
            <person name="Watson M."/>
            <person name="Adriaenssens E.M."/>
            <person name="Foster-Nyarko E."/>
            <person name="Jarju S."/>
            <person name="Secka A."/>
            <person name="Antonio M."/>
            <person name="Oren A."/>
            <person name="Chaudhuri R.R."/>
            <person name="La Ragione R."/>
            <person name="Hildebrand F."/>
            <person name="Pallen M.J."/>
        </authorList>
    </citation>
    <scope>NUCLEOTIDE SEQUENCE</scope>
    <source>
        <strain evidence="1">ChiGjej2B2-16831</strain>
    </source>
</reference>
<dbReference type="Proteomes" id="UP000824128">
    <property type="component" value="Unassembled WGS sequence"/>
</dbReference>
<name>A0A9D1N4M0_9FIRM</name>
<dbReference type="SUPFAM" id="SSF51126">
    <property type="entry name" value="Pectin lyase-like"/>
    <property type="match status" value="1"/>
</dbReference>
<dbReference type="InterPro" id="IPR022208">
    <property type="entry name" value="DUF3737"/>
</dbReference>
<reference evidence="1" key="1">
    <citation type="submission" date="2020-10" db="EMBL/GenBank/DDBJ databases">
        <authorList>
            <person name="Gilroy R."/>
        </authorList>
    </citation>
    <scope>NUCLEOTIDE SEQUENCE</scope>
    <source>
        <strain evidence="1">ChiGjej2B2-16831</strain>
    </source>
</reference>
<protein>
    <submittedName>
        <fullName evidence="1">DUF3737 family protein</fullName>
    </submittedName>
</protein>
<comment type="caution">
    <text evidence="1">The sequence shown here is derived from an EMBL/GenBank/DDBJ whole genome shotgun (WGS) entry which is preliminary data.</text>
</comment>
<evidence type="ECO:0000313" key="2">
    <source>
        <dbReference type="Proteomes" id="UP000824128"/>
    </source>
</evidence>
<dbReference type="Gene3D" id="2.160.20.10">
    <property type="entry name" value="Single-stranded right-handed beta-helix, Pectin lyase-like"/>
    <property type="match status" value="1"/>
</dbReference>
<gene>
    <name evidence="1" type="ORF">IAD24_06400</name>
</gene>
<dbReference type="Pfam" id="PF12541">
    <property type="entry name" value="DUF3737"/>
    <property type="match status" value="1"/>
</dbReference>
<sequence>MKIIENRCFDQERALYASADVTVRDCRFDGPADGESALKESENVTAERCYFNLRYPLWHVRGLTARDCELTQQCRAAIWYSERIAICGTKLHGIKALRECRDASLSGCDIRSSEFGWSTAGLTMKDCAAEGEYFLLRARDITAEGLTLSGKYSFQYIENAVFDRCTFDTKDAFWHARNVTVKNSVIRGEYLAWYSEGLTLERCVITGTQPLCWCRGLRLIDCELRGADLCFEKSDVTAELTAPVISIKNPRSGRILVPAAGEIIRDDARARGEVVLTDMPAAPCAGA</sequence>
<dbReference type="InterPro" id="IPR012334">
    <property type="entry name" value="Pectin_lyas_fold"/>
</dbReference>
<accession>A0A9D1N4M0</accession>